<reference evidence="1" key="1">
    <citation type="submission" date="2018-05" db="EMBL/GenBank/DDBJ databases">
        <authorList>
            <person name="Lanie J.A."/>
            <person name="Ng W.-L."/>
            <person name="Kazmierczak K.M."/>
            <person name="Andrzejewski T.M."/>
            <person name="Davidsen T.M."/>
            <person name="Wayne K.J."/>
            <person name="Tettelin H."/>
            <person name="Glass J.I."/>
            <person name="Rusch D."/>
            <person name="Podicherti R."/>
            <person name="Tsui H.-C.T."/>
            <person name="Winkler M.E."/>
        </authorList>
    </citation>
    <scope>NUCLEOTIDE SEQUENCE</scope>
</reference>
<feature type="non-terminal residue" evidence="1">
    <location>
        <position position="206"/>
    </location>
</feature>
<protein>
    <recommendedName>
        <fullName evidence="2">LamG-like jellyroll fold domain-containing protein</fullName>
    </recommendedName>
</protein>
<dbReference type="AlphaFoldDB" id="A0A382WT09"/>
<gene>
    <name evidence="1" type="ORF">METZ01_LOCUS414584</name>
</gene>
<dbReference type="SUPFAM" id="SSF49899">
    <property type="entry name" value="Concanavalin A-like lectins/glucanases"/>
    <property type="match status" value="1"/>
</dbReference>
<dbReference type="Gene3D" id="2.60.120.200">
    <property type="match status" value="1"/>
</dbReference>
<proteinExistence type="predicted"/>
<name>A0A382WT09_9ZZZZ</name>
<organism evidence="1">
    <name type="scientific">marine metagenome</name>
    <dbReference type="NCBI Taxonomy" id="408172"/>
    <lineage>
        <taxon>unclassified sequences</taxon>
        <taxon>metagenomes</taxon>
        <taxon>ecological metagenomes</taxon>
    </lineage>
</organism>
<dbReference type="InterPro" id="IPR013320">
    <property type="entry name" value="ConA-like_dom_sf"/>
</dbReference>
<dbReference type="EMBL" id="UINC01162141">
    <property type="protein sequence ID" value="SVD61730.1"/>
    <property type="molecule type" value="Genomic_DNA"/>
</dbReference>
<evidence type="ECO:0008006" key="2">
    <source>
        <dbReference type="Google" id="ProtNLM"/>
    </source>
</evidence>
<sequence>MTRVKSIQMKKIILPFCILFLFSGNIFADNHSLSFDGVDDYVDIPNVNSLTDFSYLGWFKTVGINQDNASQIIINTRNGMVSFPTENTEVISARKFVTRNGTCPGYRLYGYSVVNQEQWYHFAYTATATGSKLYIDGVLVDETEESFSCQSNYSSSYIGWHGANQSSYFYGLIDEISIWSTSLTQAQAQSYMSTPPTGSESGLVGY</sequence>
<accession>A0A382WT09</accession>
<evidence type="ECO:0000313" key="1">
    <source>
        <dbReference type="EMBL" id="SVD61730.1"/>
    </source>
</evidence>
<dbReference type="Pfam" id="PF13385">
    <property type="entry name" value="Laminin_G_3"/>
    <property type="match status" value="1"/>
</dbReference>